<accession>A0A7T8HM38</accession>
<dbReference type="AlphaFoldDB" id="A0A7T8HM38"/>
<proteinExistence type="predicted"/>
<evidence type="ECO:0000313" key="1">
    <source>
        <dbReference type="EMBL" id="QQP52462.1"/>
    </source>
</evidence>
<keyword evidence="2" id="KW-1185">Reference proteome</keyword>
<protein>
    <submittedName>
        <fullName evidence="1">Uncharacterized protein</fullName>
    </submittedName>
</protein>
<reference evidence="2" key="1">
    <citation type="submission" date="2021-01" db="EMBL/GenBank/DDBJ databases">
        <title>Caligus Genome Assembly.</title>
        <authorList>
            <person name="Gallardo-Escarate C."/>
        </authorList>
    </citation>
    <scope>NUCLEOTIDE SEQUENCE [LARGE SCALE GENOMIC DNA]</scope>
</reference>
<name>A0A7T8HM38_CALRO</name>
<sequence>MPWTPRNESPPSLPVKDTFPHLDFVNEWSPTTPSSSSDKGVPSLIFVRELYPRPSSS</sequence>
<evidence type="ECO:0000313" key="2">
    <source>
        <dbReference type="Proteomes" id="UP000595437"/>
    </source>
</evidence>
<dbReference type="EMBL" id="CP045892">
    <property type="protein sequence ID" value="QQP52462.1"/>
    <property type="molecule type" value="Genomic_DNA"/>
</dbReference>
<organism evidence="1 2">
    <name type="scientific">Caligus rogercresseyi</name>
    <name type="common">Sea louse</name>
    <dbReference type="NCBI Taxonomy" id="217165"/>
    <lineage>
        <taxon>Eukaryota</taxon>
        <taxon>Metazoa</taxon>
        <taxon>Ecdysozoa</taxon>
        <taxon>Arthropoda</taxon>
        <taxon>Crustacea</taxon>
        <taxon>Multicrustacea</taxon>
        <taxon>Hexanauplia</taxon>
        <taxon>Copepoda</taxon>
        <taxon>Siphonostomatoida</taxon>
        <taxon>Caligidae</taxon>
        <taxon>Caligus</taxon>
    </lineage>
</organism>
<dbReference type="Proteomes" id="UP000595437">
    <property type="component" value="Chromosome 3"/>
</dbReference>
<gene>
    <name evidence="1" type="ORF">FKW44_004627</name>
</gene>